<proteinExistence type="predicted"/>
<evidence type="ECO:0000313" key="2">
    <source>
        <dbReference type="EMBL" id="PPQ63477.1"/>
    </source>
</evidence>
<evidence type="ECO:0000313" key="3">
    <source>
        <dbReference type="Proteomes" id="UP000284842"/>
    </source>
</evidence>
<dbReference type="AlphaFoldDB" id="A0A409VEG5"/>
<dbReference type="PANTHER" id="PTHR34862:SF1">
    <property type="entry name" value="SPARK DOMAIN-CONTAINING PROTEIN"/>
    <property type="match status" value="1"/>
</dbReference>
<name>A0A409VEG5_9AGAR</name>
<dbReference type="PANTHER" id="PTHR34862">
    <property type="entry name" value="SPARK DOMAIN-CONTAINING PROTEIN"/>
    <property type="match status" value="1"/>
</dbReference>
<evidence type="ECO:0000256" key="1">
    <source>
        <dbReference type="SAM" id="SignalP"/>
    </source>
</evidence>
<organism evidence="2 3">
    <name type="scientific">Panaeolus cyanescens</name>
    <dbReference type="NCBI Taxonomy" id="181874"/>
    <lineage>
        <taxon>Eukaryota</taxon>
        <taxon>Fungi</taxon>
        <taxon>Dikarya</taxon>
        <taxon>Basidiomycota</taxon>
        <taxon>Agaricomycotina</taxon>
        <taxon>Agaricomycetes</taxon>
        <taxon>Agaricomycetidae</taxon>
        <taxon>Agaricales</taxon>
        <taxon>Agaricineae</taxon>
        <taxon>Galeropsidaceae</taxon>
        <taxon>Panaeolus</taxon>
    </lineage>
</organism>
<feature type="signal peptide" evidence="1">
    <location>
        <begin position="1"/>
        <end position="16"/>
    </location>
</feature>
<keyword evidence="1" id="KW-0732">Signal</keyword>
<feature type="chain" id="PRO_5019183921" description="Secreted protein" evidence="1">
    <location>
        <begin position="17"/>
        <end position="261"/>
    </location>
</feature>
<dbReference type="EMBL" id="NHTK01006121">
    <property type="protein sequence ID" value="PPQ63477.1"/>
    <property type="molecule type" value="Genomic_DNA"/>
</dbReference>
<comment type="caution">
    <text evidence="2">The sequence shown here is derived from an EMBL/GenBank/DDBJ whole genome shotgun (WGS) entry which is preliminary data.</text>
</comment>
<accession>A0A409VEG5</accession>
<dbReference type="Proteomes" id="UP000284842">
    <property type="component" value="Unassembled WGS sequence"/>
</dbReference>
<gene>
    <name evidence="2" type="ORF">CVT24_005134</name>
</gene>
<reference evidence="2 3" key="1">
    <citation type="journal article" date="2018" name="Evol. Lett.">
        <title>Horizontal gene cluster transfer increased hallucinogenic mushroom diversity.</title>
        <authorList>
            <person name="Reynolds H.T."/>
            <person name="Vijayakumar V."/>
            <person name="Gluck-Thaler E."/>
            <person name="Korotkin H.B."/>
            <person name="Matheny P.B."/>
            <person name="Slot J.C."/>
        </authorList>
    </citation>
    <scope>NUCLEOTIDE SEQUENCE [LARGE SCALE GENOMIC DNA]</scope>
    <source>
        <strain evidence="2 3">2629</strain>
    </source>
</reference>
<dbReference type="InParanoid" id="A0A409VEG5"/>
<evidence type="ECO:0008006" key="4">
    <source>
        <dbReference type="Google" id="ProtNLM"/>
    </source>
</evidence>
<dbReference type="OrthoDB" id="2536450at2759"/>
<sequence>MFRTLTVTALIAYASAQSLSQQCTATLAAIAGNPDAASCLSPGSLVSIVAGGSSNSIVASIDGWLSNICGAPACSNDTLAAVVKNATEGCSTELSGLGFNSNLTPTITGLVQQYYPTVRKVVCLKDGDSNCITKTLGDVEATFGTLNLQNIIKIVTNPPDDLPANITCTNCVKAAYNVIAQDVPGLVSDTSAGLQQQCGADFTDGQTPTGISQSANTNVASSPSTSNGAALSTLTSLNGGIVGGLAVSGLVAVASAFTLLA</sequence>
<protein>
    <recommendedName>
        <fullName evidence="4">Secreted protein</fullName>
    </recommendedName>
</protein>
<keyword evidence="3" id="KW-1185">Reference proteome</keyword>